<dbReference type="GO" id="GO:0019853">
    <property type="term" value="P:L-ascorbic acid biosynthetic process"/>
    <property type="evidence" value="ECO:0007669"/>
    <property type="project" value="TreeGrafter"/>
</dbReference>
<accession>A0A8G2E3V5</accession>
<reference evidence="6 7" key="1">
    <citation type="submission" date="2017-12" db="EMBL/GenBank/DDBJ databases">
        <title>Population genomics insights into the ecological differentiation and adaptive evolution in streptomycetes.</title>
        <authorList>
            <person name="Li Y."/>
            <person name="Huang Y."/>
        </authorList>
    </citation>
    <scope>NUCLEOTIDE SEQUENCE [LARGE SCALE GENOMIC DNA]</scope>
    <source>
        <strain evidence="6 7">NBRC 100770</strain>
    </source>
</reference>
<comment type="cofactor">
    <cofactor evidence="3">
        <name>Zn(2+)</name>
        <dbReference type="ChEBI" id="CHEBI:29105"/>
    </cofactor>
    <text evidence="3">Binds 1 divalent metal cation per subunit.</text>
</comment>
<dbReference type="Pfam" id="PF08450">
    <property type="entry name" value="SGL"/>
    <property type="match status" value="1"/>
</dbReference>
<comment type="similarity">
    <text evidence="1">Belongs to the SMP-30/CGR1 family.</text>
</comment>
<organism evidence="6 7">
    <name type="scientific">Streptomyces albidoflavus</name>
    <dbReference type="NCBI Taxonomy" id="1886"/>
    <lineage>
        <taxon>Bacteria</taxon>
        <taxon>Bacillati</taxon>
        <taxon>Actinomycetota</taxon>
        <taxon>Actinomycetes</taxon>
        <taxon>Kitasatosporales</taxon>
        <taxon>Streptomycetaceae</taxon>
        <taxon>Streptomyces</taxon>
        <taxon>Streptomyces albidoflavus group</taxon>
    </lineage>
</organism>
<dbReference type="GO" id="GO:0004341">
    <property type="term" value="F:gluconolactonase activity"/>
    <property type="evidence" value="ECO:0007669"/>
    <property type="project" value="TreeGrafter"/>
</dbReference>
<gene>
    <name evidence="6" type="ORF">C0Q92_00060</name>
</gene>
<keyword evidence="3" id="KW-0862">Zinc</keyword>
<feature type="domain" description="SMP-30/Gluconolactonase/LRE-like region" evidence="5">
    <location>
        <begin position="24"/>
        <end position="264"/>
    </location>
</feature>
<dbReference type="PANTHER" id="PTHR10907">
    <property type="entry name" value="REGUCALCIN"/>
    <property type="match status" value="1"/>
</dbReference>
<dbReference type="Gene3D" id="2.120.10.30">
    <property type="entry name" value="TolB, C-terminal domain"/>
    <property type="match status" value="1"/>
</dbReference>
<evidence type="ECO:0000256" key="4">
    <source>
        <dbReference type="SAM" id="MobiDB-lite"/>
    </source>
</evidence>
<keyword evidence="3" id="KW-0479">Metal-binding</keyword>
<feature type="binding site" evidence="3">
    <location>
        <position position="113"/>
    </location>
    <ligand>
        <name>substrate</name>
    </ligand>
</feature>
<evidence type="ECO:0000259" key="5">
    <source>
        <dbReference type="Pfam" id="PF08450"/>
    </source>
</evidence>
<feature type="region of interest" description="Disordered" evidence="4">
    <location>
        <begin position="267"/>
        <end position="334"/>
    </location>
</feature>
<comment type="caution">
    <text evidence="6">The sequence shown here is derived from an EMBL/GenBank/DDBJ whole genome shotgun (WGS) entry which is preliminary data.</text>
</comment>
<feature type="binding site" evidence="3">
    <location>
        <position position="26"/>
    </location>
    <ligand>
        <name>a divalent metal cation</name>
        <dbReference type="ChEBI" id="CHEBI:60240"/>
    </ligand>
</feature>
<proteinExistence type="inferred from homology"/>
<dbReference type="InterPro" id="IPR011042">
    <property type="entry name" value="6-blade_b-propeller_TolB-like"/>
</dbReference>
<dbReference type="SUPFAM" id="SSF63829">
    <property type="entry name" value="Calcium-dependent phosphotriesterase"/>
    <property type="match status" value="1"/>
</dbReference>
<feature type="compositionally biased region" description="Basic and acidic residues" evidence="4">
    <location>
        <begin position="272"/>
        <end position="290"/>
    </location>
</feature>
<dbReference type="EMBL" id="PKLL01000001">
    <property type="protein sequence ID" value="RZE30267.1"/>
    <property type="molecule type" value="Genomic_DNA"/>
</dbReference>
<dbReference type="GO" id="GO:0005509">
    <property type="term" value="F:calcium ion binding"/>
    <property type="evidence" value="ECO:0007669"/>
    <property type="project" value="TreeGrafter"/>
</dbReference>
<dbReference type="PRINTS" id="PR01790">
    <property type="entry name" value="SMP30FAMILY"/>
</dbReference>
<protein>
    <submittedName>
        <fullName evidence="6">SMP-30/gluconolactonase/LRE family protein</fullName>
    </submittedName>
</protein>
<dbReference type="Proteomes" id="UP000292693">
    <property type="component" value="Unassembled WGS sequence"/>
</dbReference>
<dbReference type="PANTHER" id="PTHR10907:SF47">
    <property type="entry name" value="REGUCALCIN"/>
    <property type="match status" value="1"/>
</dbReference>
<sequence length="334" mass="34179">MTRHPTGAAGPPAFRPWSTHRRELGEGLRHTGNHLVTVDILDGTLTALDPATPGDGAVLLRLDVPLGAVAPLAGLPGHWLAAAGTGAAVIAPDGSLAWLDHPGAADPVRSRVNDGCCDPSGRFWFGTMPYGPERGAGRLHRVGHDGSVTTVLDGLTIPNGPAFTADGTLMYLADSAEGRIDRFRVDPEDGRLLDRTAFAAFAPGAGSPDGMTVDDDGQLWVAVWGAGAVHRYAPDGTLTAVLPLPAVQPTSPALVNGTLFVATAAIGLTPQPDDRPDETRPGGAPRHDGRVLAAEVGASAPPARPAILHPGAPGVPSTTIAARPSGGATRREAL</sequence>
<feature type="binding site" evidence="3">
    <location>
        <position position="209"/>
    </location>
    <ligand>
        <name>a divalent metal cation</name>
        <dbReference type="ChEBI" id="CHEBI:60240"/>
    </ligand>
</feature>
<dbReference type="AlphaFoldDB" id="A0A8G2E3V5"/>
<evidence type="ECO:0000313" key="6">
    <source>
        <dbReference type="EMBL" id="RZE30267.1"/>
    </source>
</evidence>
<evidence type="ECO:0000313" key="7">
    <source>
        <dbReference type="Proteomes" id="UP000292693"/>
    </source>
</evidence>
<feature type="binding site" evidence="3">
    <location>
        <position position="159"/>
    </location>
    <ligand>
        <name>a divalent metal cation</name>
        <dbReference type="ChEBI" id="CHEBI:60240"/>
    </ligand>
</feature>
<evidence type="ECO:0000256" key="3">
    <source>
        <dbReference type="PIRSR" id="PIRSR605511-2"/>
    </source>
</evidence>
<dbReference type="InterPro" id="IPR013658">
    <property type="entry name" value="SGL"/>
</dbReference>
<feature type="binding site" evidence="3">
    <location>
        <position position="111"/>
    </location>
    <ligand>
        <name>substrate</name>
    </ligand>
</feature>
<dbReference type="InterPro" id="IPR005511">
    <property type="entry name" value="SMP-30"/>
</dbReference>
<evidence type="ECO:0000256" key="1">
    <source>
        <dbReference type="ARBA" id="ARBA00008853"/>
    </source>
</evidence>
<feature type="active site" description="Proton donor/acceptor" evidence="2">
    <location>
        <position position="209"/>
    </location>
</feature>
<evidence type="ECO:0000256" key="2">
    <source>
        <dbReference type="PIRSR" id="PIRSR605511-1"/>
    </source>
</evidence>
<name>A0A8G2E3V5_9ACTN</name>